<organism evidence="2 3">
    <name type="scientific">Pomacea canaliculata</name>
    <name type="common">Golden apple snail</name>
    <dbReference type="NCBI Taxonomy" id="400727"/>
    <lineage>
        <taxon>Eukaryota</taxon>
        <taxon>Metazoa</taxon>
        <taxon>Spiralia</taxon>
        <taxon>Lophotrochozoa</taxon>
        <taxon>Mollusca</taxon>
        <taxon>Gastropoda</taxon>
        <taxon>Caenogastropoda</taxon>
        <taxon>Architaenioglossa</taxon>
        <taxon>Ampullarioidea</taxon>
        <taxon>Ampullariidae</taxon>
        <taxon>Pomacea</taxon>
    </lineage>
</organism>
<gene>
    <name evidence="2" type="ORF">C0Q70_09904</name>
</gene>
<evidence type="ECO:0000313" key="2">
    <source>
        <dbReference type="EMBL" id="PVD30631.1"/>
    </source>
</evidence>
<evidence type="ECO:0000313" key="3">
    <source>
        <dbReference type="Proteomes" id="UP000245119"/>
    </source>
</evidence>
<dbReference type="Proteomes" id="UP000245119">
    <property type="component" value="Linkage Group LG5"/>
</dbReference>
<evidence type="ECO:0000256" key="1">
    <source>
        <dbReference type="SAM" id="MobiDB-lite"/>
    </source>
</evidence>
<feature type="region of interest" description="Disordered" evidence="1">
    <location>
        <begin position="87"/>
        <end position="120"/>
    </location>
</feature>
<sequence>MTSGHVVTVTLLSCNGYLKPKPASVSPSSCDSLSFARTRSRAHAHRNSGSWTVGNVSDIFMDVKTANAMSDIFFVLRAEGIGVVVGGKEGGREKNPNSSLPALVLKPSPSRTSPQLPLAPNPSPSALYATVFLNHCNPGT</sequence>
<protein>
    <submittedName>
        <fullName evidence="2">Uncharacterized protein</fullName>
    </submittedName>
</protein>
<reference evidence="2 3" key="1">
    <citation type="submission" date="2018-04" db="EMBL/GenBank/DDBJ databases">
        <title>The genome of golden apple snail Pomacea canaliculata provides insight into stress tolerance and invasive adaptation.</title>
        <authorList>
            <person name="Liu C."/>
            <person name="Liu B."/>
            <person name="Ren Y."/>
            <person name="Zhang Y."/>
            <person name="Wang H."/>
            <person name="Li S."/>
            <person name="Jiang F."/>
            <person name="Yin L."/>
            <person name="Zhang G."/>
            <person name="Qian W."/>
            <person name="Fan W."/>
        </authorList>
    </citation>
    <scope>NUCLEOTIDE SEQUENCE [LARGE SCALE GENOMIC DNA]</scope>
    <source>
        <strain evidence="2">SZHN2017</strain>
        <tissue evidence="2">Muscle</tissue>
    </source>
</reference>
<keyword evidence="3" id="KW-1185">Reference proteome</keyword>
<name>A0A2T7PB45_POMCA</name>
<proteinExistence type="predicted"/>
<comment type="caution">
    <text evidence="2">The sequence shown here is derived from an EMBL/GenBank/DDBJ whole genome shotgun (WGS) entry which is preliminary data.</text>
</comment>
<dbReference type="EMBL" id="PZQS01000005">
    <property type="protein sequence ID" value="PVD30631.1"/>
    <property type="molecule type" value="Genomic_DNA"/>
</dbReference>
<accession>A0A2T7PB45</accession>
<dbReference type="AlphaFoldDB" id="A0A2T7PB45"/>